<keyword evidence="2 6" id="KW-0812">Transmembrane</keyword>
<feature type="transmembrane region" description="Helical" evidence="6">
    <location>
        <begin position="204"/>
        <end position="224"/>
    </location>
</feature>
<evidence type="ECO:0000256" key="5">
    <source>
        <dbReference type="SAM" id="MobiDB-lite"/>
    </source>
</evidence>
<evidence type="ECO:0000256" key="1">
    <source>
        <dbReference type="ARBA" id="ARBA00004141"/>
    </source>
</evidence>
<organism evidence="9 10">
    <name type="scientific">Fusarium mangiferae</name>
    <name type="common">Mango malformation disease fungus</name>
    <dbReference type="NCBI Taxonomy" id="192010"/>
    <lineage>
        <taxon>Eukaryota</taxon>
        <taxon>Fungi</taxon>
        <taxon>Dikarya</taxon>
        <taxon>Ascomycota</taxon>
        <taxon>Pezizomycotina</taxon>
        <taxon>Sordariomycetes</taxon>
        <taxon>Hypocreomycetidae</taxon>
        <taxon>Hypocreales</taxon>
        <taxon>Nectriaceae</taxon>
        <taxon>Fusarium</taxon>
        <taxon>Fusarium fujikuroi species complex</taxon>
    </lineage>
</organism>
<dbReference type="GO" id="GO:0007189">
    <property type="term" value="P:adenylate cyclase-activating G protein-coupled receptor signaling pathway"/>
    <property type="evidence" value="ECO:0007669"/>
    <property type="project" value="TreeGrafter"/>
</dbReference>
<evidence type="ECO:0000256" key="2">
    <source>
        <dbReference type="ARBA" id="ARBA00022692"/>
    </source>
</evidence>
<dbReference type="RefSeq" id="XP_041686606.1">
    <property type="nucleotide sequence ID" value="XM_041820758.1"/>
</dbReference>
<evidence type="ECO:0000256" key="6">
    <source>
        <dbReference type="SAM" id="Phobius"/>
    </source>
</evidence>
<dbReference type="GO" id="GO:0004930">
    <property type="term" value="F:G protein-coupled receptor activity"/>
    <property type="evidence" value="ECO:0007669"/>
    <property type="project" value="TreeGrafter"/>
</dbReference>
<sequence length="591" mass="66587">MPPWLQEGNALGFSPWTDPDSTTALSLEPRRVKQFTMAALTPHQTYVIHVATLTVASMSILATIITSFWFFRMRRSFRHDLIMLLIYSDMFKSFWLLIFPAVELVAGKIETTETFCQVSGFFLALSIEASDVSVALISVHTALYIFRGEQGLYPYRKAAYALAAIVPVVMASLAFIESPGYINTGQFCYLPFNPMWKRLALSWIPRYMAFTVILCLCIGVYVYVRVLMRRFGSGNDSSKNTLSKMSGLESLEPLQQGITTVPPTPTIKSHGLIPSSNASRRNSFTVSEDRTTRPPLVAFNSFHLDMPGSTTHPSRLHSARLARRGSTQMWMANYGTDLTSQSEQAEVDSQNSTGTTRCGSDEVIAPSAIHTNPEPVHQTPLPDVVSPSYTIQTDFFHRSDGSSALSRPPSIPNLFAILRRTPDSPHSNDTNLVLTQSAFNAPGTVKSREKILRQLRLLFIYPIVYVVIWILPFIVQLTGYGRGAPYGMRLASIIFLCFHGLADAVVFSLKEKPWRHSQAFKRINVQFWKRRQEVPDVGARVGRTREEMTLDSRFAKKRRQQEQAEWEMDRQAGHEARKAARAAPQWWDADE</sequence>
<keyword evidence="3 6" id="KW-1133">Transmembrane helix</keyword>
<dbReference type="Proteomes" id="UP000184255">
    <property type="component" value="Unassembled WGS sequence"/>
</dbReference>
<feature type="domain" description="Glucose receptor Git3-like N-terminal" evidence="7">
    <location>
        <begin position="48"/>
        <end position="229"/>
    </location>
</feature>
<evidence type="ECO:0000259" key="7">
    <source>
        <dbReference type="Pfam" id="PF11710"/>
    </source>
</evidence>
<dbReference type="PANTHER" id="PTHR23112">
    <property type="entry name" value="G PROTEIN-COUPLED RECEPTOR 157-RELATED"/>
    <property type="match status" value="1"/>
</dbReference>
<gene>
    <name evidence="9" type="ORF">FMAN_10119</name>
</gene>
<keyword evidence="10" id="KW-1185">Reference proteome</keyword>
<dbReference type="InterPro" id="IPR023041">
    <property type="entry name" value="Glucose_rcpt_Git3-like_N"/>
</dbReference>
<comment type="caution">
    <text evidence="9">The sequence shown here is derived from an EMBL/GenBank/DDBJ whole genome shotgun (WGS) entry which is preliminary data.</text>
</comment>
<feature type="transmembrane region" description="Helical" evidence="6">
    <location>
        <begin position="455"/>
        <end position="474"/>
    </location>
</feature>
<feature type="transmembrane region" description="Helical" evidence="6">
    <location>
        <begin position="82"/>
        <end position="102"/>
    </location>
</feature>
<dbReference type="AlphaFoldDB" id="A0A1L7TZP2"/>
<dbReference type="GeneID" id="65089375"/>
<evidence type="ECO:0000259" key="8">
    <source>
        <dbReference type="Pfam" id="PF11970"/>
    </source>
</evidence>
<name>A0A1L7TZP2_FUSMA</name>
<feature type="compositionally biased region" description="Basic and acidic residues" evidence="5">
    <location>
        <begin position="567"/>
        <end position="578"/>
    </location>
</feature>
<dbReference type="EMBL" id="FCQH01000011">
    <property type="protein sequence ID" value="CVL00827.1"/>
    <property type="molecule type" value="Genomic_DNA"/>
</dbReference>
<dbReference type="PANTHER" id="PTHR23112:SF37">
    <property type="entry name" value="G PROTEIN-COUPLED RECEPTOR GPR1"/>
    <property type="match status" value="1"/>
</dbReference>
<feature type="transmembrane region" description="Helical" evidence="6">
    <location>
        <begin position="46"/>
        <end position="70"/>
    </location>
</feature>
<dbReference type="Pfam" id="PF11710">
    <property type="entry name" value="Git3"/>
    <property type="match status" value="1"/>
</dbReference>
<feature type="region of interest" description="Disordered" evidence="5">
    <location>
        <begin position="259"/>
        <end position="290"/>
    </location>
</feature>
<evidence type="ECO:0000256" key="4">
    <source>
        <dbReference type="ARBA" id="ARBA00023136"/>
    </source>
</evidence>
<dbReference type="SUPFAM" id="SSF81321">
    <property type="entry name" value="Family A G protein-coupled receptor-like"/>
    <property type="match status" value="1"/>
</dbReference>
<feature type="transmembrane region" description="Helical" evidence="6">
    <location>
        <begin position="122"/>
        <end position="146"/>
    </location>
</feature>
<feature type="region of interest" description="Disordered" evidence="5">
    <location>
        <begin position="552"/>
        <end position="591"/>
    </location>
</feature>
<dbReference type="Pfam" id="PF11970">
    <property type="entry name" value="GPR_Gpa2_C"/>
    <property type="match status" value="1"/>
</dbReference>
<feature type="domain" description="G protein-coupled receptor GPR1/2/3 C-terminal" evidence="8">
    <location>
        <begin position="446"/>
        <end position="516"/>
    </location>
</feature>
<dbReference type="GO" id="GO:0005886">
    <property type="term" value="C:plasma membrane"/>
    <property type="evidence" value="ECO:0007669"/>
    <property type="project" value="TreeGrafter"/>
</dbReference>
<dbReference type="Gene3D" id="1.20.1070.10">
    <property type="entry name" value="Rhodopsin 7-helix transmembrane proteins"/>
    <property type="match status" value="1"/>
</dbReference>
<keyword evidence="9" id="KW-0675">Receptor</keyword>
<feature type="transmembrane region" description="Helical" evidence="6">
    <location>
        <begin position="158"/>
        <end position="176"/>
    </location>
</feature>
<accession>A0A1L7TZP2</accession>
<evidence type="ECO:0000313" key="10">
    <source>
        <dbReference type="Proteomes" id="UP000184255"/>
    </source>
</evidence>
<feature type="compositionally biased region" description="Polar residues" evidence="5">
    <location>
        <begin position="274"/>
        <end position="286"/>
    </location>
</feature>
<dbReference type="InterPro" id="IPR022596">
    <property type="entry name" value="GPR1/2/3_C"/>
</dbReference>
<evidence type="ECO:0000256" key="3">
    <source>
        <dbReference type="ARBA" id="ARBA00022989"/>
    </source>
</evidence>
<proteinExistence type="predicted"/>
<dbReference type="VEuPathDB" id="FungiDB:FMAN_10119"/>
<keyword evidence="4 6" id="KW-0472">Membrane</keyword>
<reference evidence="10" key="1">
    <citation type="journal article" date="2016" name="Genome Biol. Evol.">
        <title>Comparative 'omics' of the Fusarium fujikuroi species complex highlights differences in genetic potential and metabolite synthesis.</title>
        <authorList>
            <person name="Niehaus E.-M."/>
            <person name="Muensterkoetter M."/>
            <person name="Proctor R.H."/>
            <person name="Brown D.W."/>
            <person name="Sharon A."/>
            <person name="Idan Y."/>
            <person name="Oren-Young L."/>
            <person name="Sieber C.M."/>
            <person name="Novak O."/>
            <person name="Pencik A."/>
            <person name="Tarkowska D."/>
            <person name="Hromadova K."/>
            <person name="Freeman S."/>
            <person name="Maymon M."/>
            <person name="Elazar M."/>
            <person name="Youssef S.A."/>
            <person name="El-Shabrawy E.S.M."/>
            <person name="Shalaby A.B.A."/>
            <person name="Houterman P."/>
            <person name="Brock N.L."/>
            <person name="Burkhardt I."/>
            <person name="Tsavkelova E.A."/>
            <person name="Dickschat J.S."/>
            <person name="Galuszka P."/>
            <person name="Gueldener U."/>
            <person name="Tudzynski B."/>
        </authorList>
    </citation>
    <scope>NUCLEOTIDE SEQUENCE [LARGE SCALE GENOMIC DNA]</scope>
    <source>
        <strain evidence="10">MRC7560</strain>
    </source>
</reference>
<feature type="transmembrane region" description="Helical" evidence="6">
    <location>
        <begin position="486"/>
        <end position="509"/>
    </location>
</feature>
<evidence type="ECO:0000313" key="9">
    <source>
        <dbReference type="EMBL" id="CVL00827.1"/>
    </source>
</evidence>
<protein>
    <submittedName>
        <fullName evidence="9">Related to G protein-coupled receptor</fullName>
    </submittedName>
</protein>
<comment type="subcellular location">
    <subcellularLocation>
        <location evidence="1">Membrane</location>
        <topology evidence="1">Multi-pass membrane protein</topology>
    </subcellularLocation>
</comment>